<keyword evidence="5" id="KW-1185">Reference proteome</keyword>
<proteinExistence type="predicted"/>
<dbReference type="OrthoDB" id="10580619at2759"/>
<reference evidence="3" key="2">
    <citation type="submission" date="2017-06" db="EMBL/GenBank/DDBJ databases">
        <title>WGS assembly of Brachypodium distachyon.</title>
        <authorList>
            <consortium name="The International Brachypodium Initiative"/>
            <person name="Lucas S."/>
            <person name="Harmon-Smith M."/>
            <person name="Lail K."/>
            <person name="Tice H."/>
            <person name="Grimwood J."/>
            <person name="Bruce D."/>
            <person name="Barry K."/>
            <person name="Shu S."/>
            <person name="Lindquist E."/>
            <person name="Wang M."/>
            <person name="Pitluck S."/>
            <person name="Vogel J.P."/>
            <person name="Garvin D.F."/>
            <person name="Mockler T.C."/>
            <person name="Schmutz J."/>
            <person name="Rokhsar D."/>
            <person name="Bevan M.W."/>
        </authorList>
    </citation>
    <scope>NUCLEOTIDE SEQUENCE</scope>
    <source>
        <strain evidence="3">Bd21</strain>
    </source>
</reference>
<dbReference type="GO" id="GO:0008270">
    <property type="term" value="F:zinc ion binding"/>
    <property type="evidence" value="ECO:0007669"/>
    <property type="project" value="UniProtKB-KW"/>
</dbReference>
<dbReference type="FunCoup" id="A0A2K2D9Z0">
    <property type="interactions" value="252"/>
</dbReference>
<dbReference type="AlphaFoldDB" id="A0A2K2D9Z0"/>
<name>A0A2K2D9Z0_BRADI</name>
<dbReference type="EMBL" id="CM000881">
    <property type="protein sequence ID" value="PNT71100.1"/>
    <property type="molecule type" value="Genomic_DNA"/>
</dbReference>
<organism evidence="3">
    <name type="scientific">Brachypodium distachyon</name>
    <name type="common">Purple false brome</name>
    <name type="synonym">Trachynia distachya</name>
    <dbReference type="NCBI Taxonomy" id="15368"/>
    <lineage>
        <taxon>Eukaryota</taxon>
        <taxon>Viridiplantae</taxon>
        <taxon>Streptophyta</taxon>
        <taxon>Embryophyta</taxon>
        <taxon>Tracheophyta</taxon>
        <taxon>Spermatophyta</taxon>
        <taxon>Magnoliopsida</taxon>
        <taxon>Liliopsida</taxon>
        <taxon>Poales</taxon>
        <taxon>Poaceae</taxon>
        <taxon>BOP clade</taxon>
        <taxon>Pooideae</taxon>
        <taxon>Stipodae</taxon>
        <taxon>Brachypodieae</taxon>
        <taxon>Brachypodium</taxon>
    </lineage>
</organism>
<reference evidence="4" key="3">
    <citation type="submission" date="2018-08" db="UniProtKB">
        <authorList>
            <consortium name="EnsemblPlants"/>
        </authorList>
    </citation>
    <scope>IDENTIFICATION</scope>
    <source>
        <strain evidence="4">cv. Bd21</strain>
    </source>
</reference>
<evidence type="ECO:0000313" key="5">
    <source>
        <dbReference type="Proteomes" id="UP000008810"/>
    </source>
</evidence>
<dbReference type="PROSITE" id="PS50157">
    <property type="entry name" value="ZINC_FINGER_C2H2_2"/>
    <property type="match status" value="1"/>
</dbReference>
<dbReference type="Proteomes" id="UP000008810">
    <property type="component" value="Chromosome 2"/>
</dbReference>
<sequence length="120" mass="13065">MAAPNGSTLNLCRSSASSCSRGRGFKCPYCSEVFSTHQALGGHMSKRTCIDEPHRYQLPPLPPTILPASPILGALPTWLAPNPYFWEEYRRGGRRPVEINFLGIPRSPDLVPANGNVSGT</sequence>
<dbReference type="InParanoid" id="A0A2K2D9Z0"/>
<evidence type="ECO:0000259" key="2">
    <source>
        <dbReference type="PROSITE" id="PS50157"/>
    </source>
</evidence>
<dbReference type="EnsemblPlants" id="PNT71100">
    <property type="protein sequence ID" value="PNT71100"/>
    <property type="gene ID" value="BRADI_2g23136v3"/>
</dbReference>
<keyword evidence="1" id="KW-0862">Zinc</keyword>
<dbReference type="InterPro" id="IPR013087">
    <property type="entry name" value="Znf_C2H2_type"/>
</dbReference>
<keyword evidence="1" id="KW-0863">Zinc-finger</keyword>
<evidence type="ECO:0000256" key="1">
    <source>
        <dbReference type="PROSITE-ProRule" id="PRU00042"/>
    </source>
</evidence>
<reference evidence="3 4" key="1">
    <citation type="journal article" date="2010" name="Nature">
        <title>Genome sequencing and analysis of the model grass Brachypodium distachyon.</title>
        <authorList>
            <consortium name="International Brachypodium Initiative"/>
        </authorList>
    </citation>
    <scope>NUCLEOTIDE SEQUENCE [LARGE SCALE GENOMIC DNA]</scope>
    <source>
        <strain evidence="3 4">Bd21</strain>
    </source>
</reference>
<accession>A0A2K2D9Z0</accession>
<evidence type="ECO:0000313" key="3">
    <source>
        <dbReference type="EMBL" id="PNT71100.1"/>
    </source>
</evidence>
<keyword evidence="1" id="KW-0479">Metal-binding</keyword>
<dbReference type="Pfam" id="PF13912">
    <property type="entry name" value="zf-C2H2_6"/>
    <property type="match status" value="1"/>
</dbReference>
<protein>
    <recommendedName>
        <fullName evidence="2">C2H2-type domain-containing protein</fullName>
    </recommendedName>
</protein>
<dbReference type="Gramene" id="PNT71100">
    <property type="protein sequence ID" value="PNT71100"/>
    <property type="gene ID" value="BRADI_2g23136v3"/>
</dbReference>
<feature type="domain" description="C2H2-type" evidence="2">
    <location>
        <begin position="25"/>
        <end position="59"/>
    </location>
</feature>
<gene>
    <name evidence="3" type="ORF">BRADI_2g23136v3</name>
</gene>
<evidence type="ECO:0000313" key="4">
    <source>
        <dbReference type="EnsemblPlants" id="PNT71100"/>
    </source>
</evidence>